<dbReference type="GO" id="GO:0046872">
    <property type="term" value="F:metal ion binding"/>
    <property type="evidence" value="ECO:0007669"/>
    <property type="project" value="UniProtKB-KW"/>
</dbReference>
<reference evidence="8 9" key="1">
    <citation type="journal article" date="2015" name="Sci. Rep.">
        <title>A comparative genomics and reductive dehalogenase gene transcription study of two chloroethene-respiring bacteria, Dehalococcoides mccartyi strains MB and 11a.</title>
        <authorList>
            <person name="Low A."/>
            <person name="Shen Z."/>
            <person name="Cheng D."/>
            <person name="Rogers M.J."/>
            <person name="Lee P.K."/>
            <person name="He J."/>
        </authorList>
    </citation>
    <scope>NUCLEOTIDE SEQUENCE [LARGE SCALE GENOMIC DNA]</scope>
    <source>
        <strain evidence="8 9">MB</strain>
    </source>
</reference>
<sequence length="280" mass="29279">MREIDSSQISAALSELIVKTSTSLGDDILTALHKSYEAEVSPAGRDILLSLLENARIAGEKKIPLCQDTGTAIVFAEAGQDVHINGNLVDAINLGVRQGYEQAYLRKSIVSQPFSERVNTQDNTPAVIHTEIVPGDRLKLSFMAKGSGAENMSRLFMLKPGVGREGVIEAVLETVENAGGSPCPPIIIGLGVGATAEKAMFMAKKALLRPLGVPSPVAEVAALEAEVLKRVNGLGIGPLGLGGRVTALGVMAEAAPTHIASLPVAVNLQCHSARHGEVVL</sequence>
<dbReference type="EMBL" id="JGYD01000010">
    <property type="protein sequence ID" value="KSV18735.1"/>
    <property type="molecule type" value="Genomic_DNA"/>
</dbReference>
<keyword evidence="3" id="KW-0479">Metal-binding</keyword>
<keyword evidence="6 8" id="KW-0456">Lyase</keyword>
<dbReference type="GO" id="GO:0051539">
    <property type="term" value="F:4 iron, 4 sulfur cluster binding"/>
    <property type="evidence" value="ECO:0007669"/>
    <property type="project" value="UniProtKB-KW"/>
</dbReference>
<dbReference type="InterPro" id="IPR004646">
    <property type="entry name" value="Fe-S_hydro-lyase_TtdA-typ_cat"/>
</dbReference>
<evidence type="ECO:0000256" key="1">
    <source>
        <dbReference type="ARBA" id="ARBA00008876"/>
    </source>
</evidence>
<evidence type="ECO:0000313" key="8">
    <source>
        <dbReference type="EMBL" id="KSV18735.1"/>
    </source>
</evidence>
<comment type="caution">
    <text evidence="8">The sequence shown here is derived from an EMBL/GenBank/DDBJ whole genome shotgun (WGS) entry which is preliminary data.</text>
</comment>
<dbReference type="GO" id="GO:0004333">
    <property type="term" value="F:fumarate hydratase activity"/>
    <property type="evidence" value="ECO:0007669"/>
    <property type="project" value="UniProtKB-EC"/>
</dbReference>
<keyword evidence="4" id="KW-0408">Iron</keyword>
<protein>
    <submittedName>
        <fullName evidence="8">Fumarate hydratase</fullName>
        <ecNumber evidence="8">4.2.1.2</ecNumber>
    </submittedName>
</protein>
<keyword evidence="2" id="KW-0004">4Fe-4S</keyword>
<dbReference type="PANTHER" id="PTHR30389:SF17">
    <property type="entry name" value="L(+)-TARTRATE DEHYDRATASE SUBUNIT ALPHA-RELATED"/>
    <property type="match status" value="1"/>
</dbReference>
<evidence type="ECO:0000256" key="3">
    <source>
        <dbReference type="ARBA" id="ARBA00022723"/>
    </source>
</evidence>
<dbReference type="Proteomes" id="UP000053577">
    <property type="component" value="Unassembled WGS sequence"/>
</dbReference>
<evidence type="ECO:0000256" key="5">
    <source>
        <dbReference type="ARBA" id="ARBA00023014"/>
    </source>
</evidence>
<name>A0A0V8M4P3_9CHLR</name>
<accession>A0A0V8M4P3</accession>
<evidence type="ECO:0000256" key="6">
    <source>
        <dbReference type="ARBA" id="ARBA00023239"/>
    </source>
</evidence>
<evidence type="ECO:0000256" key="4">
    <source>
        <dbReference type="ARBA" id="ARBA00023004"/>
    </source>
</evidence>
<dbReference type="InterPro" id="IPR051208">
    <property type="entry name" value="Class-I_Fumarase/Tartrate_DH"/>
</dbReference>
<dbReference type="AlphaFoldDB" id="A0A0V8M4P3"/>
<proteinExistence type="inferred from homology"/>
<dbReference type="NCBIfam" id="NF004885">
    <property type="entry name" value="PRK06246.1"/>
    <property type="match status" value="1"/>
</dbReference>
<dbReference type="RefSeq" id="WP_058292185.1">
    <property type="nucleotide sequence ID" value="NZ_JGYD01000010.1"/>
</dbReference>
<dbReference type="PATRIC" id="fig|61435.5.peg.364"/>
<comment type="similarity">
    <text evidence="1">Belongs to the class-I fumarase family.</text>
</comment>
<dbReference type="PANTHER" id="PTHR30389">
    <property type="entry name" value="FUMARATE HYDRATASE-RELATED"/>
    <property type="match status" value="1"/>
</dbReference>
<dbReference type="EC" id="4.2.1.2" evidence="8"/>
<feature type="domain" description="Fe-S hydro-lyase tartrate dehydratase alpha-type catalytic" evidence="7">
    <location>
        <begin position="12"/>
        <end position="278"/>
    </location>
</feature>
<evidence type="ECO:0000256" key="2">
    <source>
        <dbReference type="ARBA" id="ARBA00022485"/>
    </source>
</evidence>
<dbReference type="Pfam" id="PF05681">
    <property type="entry name" value="Fumerase"/>
    <property type="match status" value="1"/>
</dbReference>
<dbReference type="NCBIfam" id="TIGR00722">
    <property type="entry name" value="ttdA_fumA_fumB"/>
    <property type="match status" value="1"/>
</dbReference>
<keyword evidence="5" id="KW-0411">Iron-sulfur</keyword>
<dbReference type="OrthoDB" id="9798978at2"/>
<evidence type="ECO:0000259" key="7">
    <source>
        <dbReference type="Pfam" id="PF05681"/>
    </source>
</evidence>
<organism evidence="8 9">
    <name type="scientific">Dehalococcoides mccartyi</name>
    <dbReference type="NCBI Taxonomy" id="61435"/>
    <lineage>
        <taxon>Bacteria</taxon>
        <taxon>Bacillati</taxon>
        <taxon>Chloroflexota</taxon>
        <taxon>Dehalococcoidia</taxon>
        <taxon>Dehalococcoidales</taxon>
        <taxon>Dehalococcoidaceae</taxon>
        <taxon>Dehalococcoides</taxon>
    </lineage>
</organism>
<gene>
    <name evidence="8" type="ORF">DA01_01790</name>
</gene>
<evidence type="ECO:0000313" key="9">
    <source>
        <dbReference type="Proteomes" id="UP000053577"/>
    </source>
</evidence>